<name>A0A4C1W676_EUMVA</name>
<gene>
    <name evidence="1" type="ORF">EVAR_36393_1</name>
</gene>
<dbReference type="EMBL" id="BGZK01000482">
    <property type="protein sequence ID" value="GBP46410.1"/>
    <property type="molecule type" value="Genomic_DNA"/>
</dbReference>
<evidence type="ECO:0000313" key="2">
    <source>
        <dbReference type="Proteomes" id="UP000299102"/>
    </source>
</evidence>
<accession>A0A4C1W676</accession>
<evidence type="ECO:0000313" key="1">
    <source>
        <dbReference type="EMBL" id="GBP46410.1"/>
    </source>
</evidence>
<sequence>MDENLRKFEVNDLVAIDLRVVYVTPDTDTDILGRTCTAFAFSLFFFRSHEAKRPPRRVPEPARERHGKALNAVGLKIEAARARVSHSPPNS</sequence>
<dbReference type="AlphaFoldDB" id="A0A4C1W676"/>
<dbReference type="Proteomes" id="UP000299102">
    <property type="component" value="Unassembled WGS sequence"/>
</dbReference>
<reference evidence="1 2" key="1">
    <citation type="journal article" date="2019" name="Commun. Biol.">
        <title>The bagworm genome reveals a unique fibroin gene that provides high tensile strength.</title>
        <authorList>
            <person name="Kono N."/>
            <person name="Nakamura H."/>
            <person name="Ohtoshi R."/>
            <person name="Tomita M."/>
            <person name="Numata K."/>
            <person name="Arakawa K."/>
        </authorList>
    </citation>
    <scope>NUCLEOTIDE SEQUENCE [LARGE SCALE GENOMIC DNA]</scope>
</reference>
<proteinExistence type="predicted"/>
<organism evidence="1 2">
    <name type="scientific">Eumeta variegata</name>
    <name type="common">Bagworm moth</name>
    <name type="synonym">Eumeta japonica</name>
    <dbReference type="NCBI Taxonomy" id="151549"/>
    <lineage>
        <taxon>Eukaryota</taxon>
        <taxon>Metazoa</taxon>
        <taxon>Ecdysozoa</taxon>
        <taxon>Arthropoda</taxon>
        <taxon>Hexapoda</taxon>
        <taxon>Insecta</taxon>
        <taxon>Pterygota</taxon>
        <taxon>Neoptera</taxon>
        <taxon>Endopterygota</taxon>
        <taxon>Lepidoptera</taxon>
        <taxon>Glossata</taxon>
        <taxon>Ditrysia</taxon>
        <taxon>Tineoidea</taxon>
        <taxon>Psychidae</taxon>
        <taxon>Oiketicinae</taxon>
        <taxon>Eumeta</taxon>
    </lineage>
</organism>
<comment type="caution">
    <text evidence="1">The sequence shown here is derived from an EMBL/GenBank/DDBJ whole genome shotgun (WGS) entry which is preliminary data.</text>
</comment>
<keyword evidence="2" id="KW-1185">Reference proteome</keyword>
<protein>
    <submittedName>
        <fullName evidence="1">Uncharacterized protein</fullName>
    </submittedName>
</protein>